<dbReference type="EMBL" id="BARW01029063">
    <property type="protein sequence ID" value="GAJ05319.1"/>
    <property type="molecule type" value="Genomic_DNA"/>
</dbReference>
<comment type="caution">
    <text evidence="1">The sequence shown here is derived from an EMBL/GenBank/DDBJ whole genome shotgun (WGS) entry which is preliminary data.</text>
</comment>
<sequence length="127" mass="14131">MGIKNTITVDRGNNKTISLTIYHADGKTLYNLTDKTVTLYVKRKISDDNDDAIIVLSTTDTSGTITGIGTVEFYLLPKHTDDAAGIAKANLKDNKQYIYEVEVATDDVPIKYYTALRSTFIVTAQYR</sequence>
<organism evidence="1">
    <name type="scientific">marine sediment metagenome</name>
    <dbReference type="NCBI Taxonomy" id="412755"/>
    <lineage>
        <taxon>unclassified sequences</taxon>
        <taxon>metagenomes</taxon>
        <taxon>ecological metagenomes</taxon>
    </lineage>
</organism>
<dbReference type="InterPro" id="IPR013783">
    <property type="entry name" value="Ig-like_fold"/>
</dbReference>
<gene>
    <name evidence="1" type="ORF">S12H4_46777</name>
</gene>
<proteinExistence type="predicted"/>
<accession>X1TJ63</accession>
<name>X1TJ63_9ZZZZ</name>
<dbReference type="AlphaFoldDB" id="X1TJ63"/>
<evidence type="ECO:0008006" key="2">
    <source>
        <dbReference type="Google" id="ProtNLM"/>
    </source>
</evidence>
<reference evidence="1" key="1">
    <citation type="journal article" date="2014" name="Front. Microbiol.">
        <title>High frequency of phylogenetically diverse reductive dehalogenase-homologous genes in deep subseafloor sedimentary metagenomes.</title>
        <authorList>
            <person name="Kawai M."/>
            <person name="Futagami T."/>
            <person name="Toyoda A."/>
            <person name="Takaki Y."/>
            <person name="Nishi S."/>
            <person name="Hori S."/>
            <person name="Arai W."/>
            <person name="Tsubouchi T."/>
            <person name="Morono Y."/>
            <person name="Uchiyama I."/>
            <person name="Ito T."/>
            <person name="Fujiyama A."/>
            <person name="Inagaki F."/>
            <person name="Takami H."/>
        </authorList>
    </citation>
    <scope>NUCLEOTIDE SEQUENCE</scope>
    <source>
        <strain evidence="1">Expedition CK06-06</strain>
    </source>
</reference>
<dbReference type="Gene3D" id="2.60.40.10">
    <property type="entry name" value="Immunoglobulins"/>
    <property type="match status" value="1"/>
</dbReference>
<protein>
    <recommendedName>
        <fullName evidence="2">BppU N-terminal domain-containing protein</fullName>
    </recommendedName>
</protein>
<evidence type="ECO:0000313" key="1">
    <source>
        <dbReference type="EMBL" id="GAJ05319.1"/>
    </source>
</evidence>